<feature type="compositionally biased region" description="Low complexity" evidence="18">
    <location>
        <begin position="768"/>
        <end position="779"/>
    </location>
</feature>
<dbReference type="PANTHER" id="PTHR32282">
    <property type="entry name" value="BINDING PROTEIN TRANSPEPTIDASE, PUTATIVE-RELATED"/>
    <property type="match status" value="1"/>
</dbReference>
<evidence type="ECO:0000256" key="9">
    <source>
        <dbReference type="ARBA" id="ARBA00022679"/>
    </source>
</evidence>
<evidence type="ECO:0000256" key="18">
    <source>
        <dbReference type="SAM" id="MobiDB-lite"/>
    </source>
</evidence>
<evidence type="ECO:0000256" key="14">
    <source>
        <dbReference type="ARBA" id="ARBA00023268"/>
    </source>
</evidence>
<dbReference type="InterPro" id="IPR001460">
    <property type="entry name" value="PCN-bd_Tpept"/>
</dbReference>
<keyword evidence="7" id="KW-0645">Protease</keyword>
<dbReference type="GO" id="GO:0008955">
    <property type="term" value="F:peptidoglycan glycosyltransferase activity"/>
    <property type="evidence" value="ECO:0007669"/>
    <property type="project" value="UniProtKB-EC"/>
</dbReference>
<dbReference type="InterPro" id="IPR023346">
    <property type="entry name" value="Lysozyme-like_dom_sf"/>
</dbReference>
<comment type="similarity">
    <text evidence="4">In the N-terminal section; belongs to the glycosyltransferase 51 family.</text>
</comment>
<evidence type="ECO:0000256" key="15">
    <source>
        <dbReference type="ARBA" id="ARBA00023316"/>
    </source>
</evidence>
<dbReference type="GO" id="GO:0006508">
    <property type="term" value="P:proteolysis"/>
    <property type="evidence" value="ECO:0007669"/>
    <property type="project" value="UniProtKB-KW"/>
</dbReference>
<evidence type="ECO:0000256" key="8">
    <source>
        <dbReference type="ARBA" id="ARBA00022676"/>
    </source>
</evidence>
<dbReference type="InterPro" id="IPR001264">
    <property type="entry name" value="Glyco_trans_51"/>
</dbReference>
<evidence type="ECO:0000256" key="6">
    <source>
        <dbReference type="ARBA" id="ARBA00022645"/>
    </source>
</evidence>
<evidence type="ECO:0000313" key="23">
    <source>
        <dbReference type="Proteomes" id="UP000027604"/>
    </source>
</evidence>
<proteinExistence type="inferred from homology"/>
<evidence type="ECO:0000313" key="22">
    <source>
        <dbReference type="EMBL" id="CDG82924.1"/>
    </source>
</evidence>
<evidence type="ECO:0000256" key="5">
    <source>
        <dbReference type="ARBA" id="ARBA00022475"/>
    </source>
</evidence>
<feature type="region of interest" description="Disordered" evidence="18">
    <location>
        <begin position="734"/>
        <end position="815"/>
    </location>
</feature>
<dbReference type="Gene3D" id="1.10.3810.10">
    <property type="entry name" value="Biosynthetic peptidoglycan transglycosylase-like"/>
    <property type="match status" value="1"/>
</dbReference>
<reference evidence="22 23" key="1">
    <citation type="journal article" date="2015" name="Genome Announc.">
        <title>Genome Sequence of Mushroom Soft-Rot Pathogen Janthinobacterium agaricidamnosum.</title>
        <authorList>
            <person name="Graupner K."/>
            <person name="Lackner G."/>
            <person name="Hertweck C."/>
        </authorList>
    </citation>
    <scope>NUCLEOTIDE SEQUENCE [LARGE SCALE GENOMIC DNA]</scope>
    <source>
        <strain evidence="23">NBRC 102515 / DSM 9628</strain>
    </source>
</reference>
<accession>W0V267</accession>
<feature type="compositionally biased region" description="Acidic residues" evidence="18">
    <location>
        <begin position="751"/>
        <end position="760"/>
    </location>
</feature>
<evidence type="ECO:0000256" key="10">
    <source>
        <dbReference type="ARBA" id="ARBA00022801"/>
    </source>
</evidence>
<evidence type="ECO:0000256" key="12">
    <source>
        <dbReference type="ARBA" id="ARBA00022984"/>
    </source>
</evidence>
<dbReference type="OrthoDB" id="9766909at2"/>
<dbReference type="InterPro" id="IPR012338">
    <property type="entry name" value="Beta-lactam/transpept-like"/>
</dbReference>
<evidence type="ECO:0000256" key="19">
    <source>
        <dbReference type="SAM" id="Phobius"/>
    </source>
</evidence>
<comment type="catalytic activity">
    <reaction evidence="16">
        <text>Preferential cleavage: (Ac)2-L-Lys-D-Ala-|-D-Ala. Also transpeptidation of peptidyl-alanyl moieties that are N-acyl substituents of D-alanine.</text>
        <dbReference type="EC" id="3.4.16.4"/>
    </reaction>
</comment>
<keyword evidence="15" id="KW-0961">Cell wall biogenesis/degradation</keyword>
<dbReference type="Proteomes" id="UP000027604">
    <property type="component" value="Chromosome I"/>
</dbReference>
<protein>
    <submittedName>
        <fullName evidence="22">Transglycosylase family protein</fullName>
    </submittedName>
</protein>
<comment type="similarity">
    <text evidence="3">In the C-terminal section; belongs to the transpeptidase family.</text>
</comment>
<dbReference type="GO" id="GO:0005886">
    <property type="term" value="C:plasma membrane"/>
    <property type="evidence" value="ECO:0007669"/>
    <property type="project" value="UniProtKB-SubCell"/>
</dbReference>
<keyword evidence="12" id="KW-0573">Peptidoglycan synthesis</keyword>
<gene>
    <name evidence="22" type="ORF">GJA_2290</name>
</gene>
<dbReference type="UniPathway" id="UPA00219"/>
<dbReference type="GO" id="GO:0009002">
    <property type="term" value="F:serine-type D-Ala-D-Ala carboxypeptidase activity"/>
    <property type="evidence" value="ECO:0007669"/>
    <property type="project" value="UniProtKB-EC"/>
</dbReference>
<dbReference type="SUPFAM" id="SSF56601">
    <property type="entry name" value="beta-lactamase/transpeptidase-like"/>
    <property type="match status" value="1"/>
</dbReference>
<dbReference type="eggNOG" id="COG0744">
    <property type="taxonomic scope" value="Bacteria"/>
</dbReference>
<feature type="transmembrane region" description="Helical" evidence="19">
    <location>
        <begin position="47"/>
        <end position="70"/>
    </location>
</feature>
<evidence type="ECO:0000259" key="20">
    <source>
        <dbReference type="Pfam" id="PF00905"/>
    </source>
</evidence>
<evidence type="ECO:0000256" key="7">
    <source>
        <dbReference type="ARBA" id="ARBA00022670"/>
    </source>
</evidence>
<keyword evidence="10" id="KW-0378">Hydrolase</keyword>
<dbReference type="Pfam" id="PF00905">
    <property type="entry name" value="Transpeptidase"/>
    <property type="match status" value="1"/>
</dbReference>
<comment type="subcellular location">
    <subcellularLocation>
        <location evidence="1">Cell membrane</location>
    </subcellularLocation>
</comment>
<keyword evidence="14" id="KW-0511">Multifunctional enzyme</keyword>
<keyword evidence="11" id="KW-0133">Cell shape</keyword>
<keyword evidence="9" id="KW-0808">Transferase</keyword>
<feature type="domain" description="Penicillin-binding protein transpeptidase" evidence="20">
    <location>
        <begin position="445"/>
        <end position="676"/>
    </location>
</feature>
<dbReference type="InterPro" id="IPR036950">
    <property type="entry name" value="PBP_transglycosylase"/>
</dbReference>
<keyword evidence="8" id="KW-0328">Glycosyltransferase</keyword>
<sequence>MDQQNKNNKAAGRWRLPEWARAAATRCQALYVRGHAHLMRRPPARRALLLLVWGGGALCGLLLIYLLILIPLTPGIADLRQARIAQASTVVSADGKLLASFDEGLQERVTLKQIAPQVVSALIATEDRRFYDHHGIDFHRIGGAMLASAKGDAQGGSTITQQLARNMFPEEIGRSRNLNRKLKELITALKIEATYSKTEILEAYLNTVPFLYNTFGIEMAARTYFDKPAARLDILESATLVGMLKGTNYYNPVNNPERSVQRRNVVLGQMRKQDVITEARYRELLKRPLRLHFARQTERSQTDTHFTAYVRKWLLDWADENDYNLQLDGLVVHTTLDFALQTAAMKAVERQGNALQMIADVEWSRPGLTGSTSTGTFAEMHGGIKPFDYFWQSHGALADAVVRESASYRKAVEGGEAPAEVLKRLKADRNFISQLHEAKSRLEAGFVAMDPASGELKAWVGSRNFQREQFDHVSQAARQPGSTFKPIVYGAALEKGLLPDHLYRDAVLDIKAADGTIWRPTDMSGTSGQQIPMRDGLIYSKNTITAQVMQDTGLPGIIKLARGLGIRDSKLQAVPSLALGTSPVTLLEMVNAYASIAAQGAYRKPVFVTHITDRSGKTIASFSSDKTERALSETSAVELIDMMRGVINRGTGTGIRYRFGINSDVAGKTGTTQNNADGWFILMHPNLVAGAWVGFNDARVTMRSNYWGQGGHNAVLLVGDFFKTAIDSGKLDRNAIFPGGHRPAPLKPEEPPEEAVEEPGDLQPEGGVPAVPAATAAPTAPFPSDAEQVMPGPDRTAPAAPATPPPDDAVRPESP</sequence>
<dbReference type="STRING" id="1349767.GJA_2290"/>
<dbReference type="PATRIC" id="fig|1349767.4.peg.4036"/>
<evidence type="ECO:0000259" key="21">
    <source>
        <dbReference type="Pfam" id="PF00912"/>
    </source>
</evidence>
<feature type="domain" description="Glycosyl transferase family 51" evidence="21">
    <location>
        <begin position="95"/>
        <end position="270"/>
    </location>
</feature>
<evidence type="ECO:0000256" key="11">
    <source>
        <dbReference type="ARBA" id="ARBA00022960"/>
    </source>
</evidence>
<evidence type="ECO:0000256" key="1">
    <source>
        <dbReference type="ARBA" id="ARBA00004236"/>
    </source>
</evidence>
<keyword evidence="5" id="KW-1003">Cell membrane</keyword>
<dbReference type="Pfam" id="PF00912">
    <property type="entry name" value="Transgly"/>
    <property type="match status" value="1"/>
</dbReference>
<organism evidence="22 23">
    <name type="scientific">Janthinobacterium agaricidamnosum NBRC 102515 = DSM 9628</name>
    <dbReference type="NCBI Taxonomy" id="1349767"/>
    <lineage>
        <taxon>Bacteria</taxon>
        <taxon>Pseudomonadati</taxon>
        <taxon>Pseudomonadota</taxon>
        <taxon>Betaproteobacteria</taxon>
        <taxon>Burkholderiales</taxon>
        <taxon>Oxalobacteraceae</taxon>
        <taxon>Janthinobacterium</taxon>
    </lineage>
</organism>
<dbReference type="GO" id="GO:0030288">
    <property type="term" value="C:outer membrane-bounded periplasmic space"/>
    <property type="evidence" value="ECO:0007669"/>
    <property type="project" value="TreeGrafter"/>
</dbReference>
<dbReference type="GO" id="GO:0008658">
    <property type="term" value="F:penicillin binding"/>
    <property type="evidence" value="ECO:0007669"/>
    <property type="project" value="InterPro"/>
</dbReference>
<dbReference type="SUPFAM" id="SSF53955">
    <property type="entry name" value="Lysozyme-like"/>
    <property type="match status" value="1"/>
</dbReference>
<keyword evidence="13 19" id="KW-0472">Membrane</keyword>
<comment type="catalytic activity">
    <reaction evidence="17">
        <text>[GlcNAc-(1-&gt;4)-Mur2Ac(oyl-L-Ala-gamma-D-Glu-L-Lys-D-Ala-D-Ala)](n)-di-trans,octa-cis-undecaprenyl diphosphate + beta-D-GlcNAc-(1-&gt;4)-Mur2Ac(oyl-L-Ala-gamma-D-Glu-L-Lys-D-Ala-D-Ala)-di-trans,octa-cis-undecaprenyl diphosphate = [GlcNAc-(1-&gt;4)-Mur2Ac(oyl-L-Ala-gamma-D-Glu-L-Lys-D-Ala-D-Ala)](n+1)-di-trans,octa-cis-undecaprenyl diphosphate + di-trans,octa-cis-undecaprenyl diphosphate + H(+)</text>
        <dbReference type="Rhea" id="RHEA:23708"/>
        <dbReference type="Rhea" id="RHEA-COMP:9602"/>
        <dbReference type="Rhea" id="RHEA-COMP:9603"/>
        <dbReference type="ChEBI" id="CHEBI:15378"/>
        <dbReference type="ChEBI" id="CHEBI:58405"/>
        <dbReference type="ChEBI" id="CHEBI:60033"/>
        <dbReference type="ChEBI" id="CHEBI:78435"/>
        <dbReference type="EC" id="2.4.99.28"/>
    </reaction>
</comment>
<dbReference type="HOGENOM" id="CLU_006354_2_4_4"/>
<keyword evidence="23" id="KW-1185">Reference proteome</keyword>
<dbReference type="Gene3D" id="3.40.710.10">
    <property type="entry name" value="DD-peptidase/beta-lactamase superfamily"/>
    <property type="match status" value="1"/>
</dbReference>
<keyword evidence="19" id="KW-1133">Transmembrane helix</keyword>
<evidence type="ECO:0000256" key="2">
    <source>
        <dbReference type="ARBA" id="ARBA00004752"/>
    </source>
</evidence>
<evidence type="ECO:0000256" key="4">
    <source>
        <dbReference type="ARBA" id="ARBA00007739"/>
    </source>
</evidence>
<evidence type="ECO:0000256" key="17">
    <source>
        <dbReference type="ARBA" id="ARBA00049902"/>
    </source>
</evidence>
<keyword evidence="19" id="KW-0812">Transmembrane</keyword>
<comment type="pathway">
    <text evidence="2">Cell wall biogenesis; peptidoglycan biosynthesis.</text>
</comment>
<name>W0V267_9BURK</name>
<keyword evidence="6" id="KW-0121">Carboxypeptidase</keyword>
<dbReference type="GO" id="GO:0009252">
    <property type="term" value="P:peptidoglycan biosynthetic process"/>
    <property type="evidence" value="ECO:0007669"/>
    <property type="project" value="UniProtKB-UniPathway"/>
</dbReference>
<dbReference type="KEGG" id="jag:GJA_2290"/>
<dbReference type="GO" id="GO:0008360">
    <property type="term" value="P:regulation of cell shape"/>
    <property type="evidence" value="ECO:0007669"/>
    <property type="project" value="UniProtKB-KW"/>
</dbReference>
<dbReference type="RefSeq" id="WP_081905336.1">
    <property type="nucleotide sequence ID" value="NZ_BCTH01000088.1"/>
</dbReference>
<dbReference type="AlphaFoldDB" id="W0V267"/>
<dbReference type="InterPro" id="IPR050396">
    <property type="entry name" value="Glycosyltr_51/Transpeptidase"/>
</dbReference>
<dbReference type="EMBL" id="HG322949">
    <property type="protein sequence ID" value="CDG82924.1"/>
    <property type="molecule type" value="Genomic_DNA"/>
</dbReference>
<evidence type="ECO:0000256" key="16">
    <source>
        <dbReference type="ARBA" id="ARBA00034000"/>
    </source>
</evidence>
<dbReference type="PANTHER" id="PTHR32282:SF11">
    <property type="entry name" value="PENICILLIN-BINDING PROTEIN 1B"/>
    <property type="match status" value="1"/>
</dbReference>
<dbReference type="GO" id="GO:0071555">
    <property type="term" value="P:cell wall organization"/>
    <property type="evidence" value="ECO:0007669"/>
    <property type="project" value="UniProtKB-KW"/>
</dbReference>
<evidence type="ECO:0000256" key="13">
    <source>
        <dbReference type="ARBA" id="ARBA00023136"/>
    </source>
</evidence>
<evidence type="ECO:0000256" key="3">
    <source>
        <dbReference type="ARBA" id="ARBA00007090"/>
    </source>
</evidence>